<dbReference type="STRING" id="1005048.CFU_1564"/>
<reference evidence="7 8" key="1">
    <citation type="journal article" date="2004" name="Environ. Microbiol.">
        <title>Phylogeny-function analysis of (meta)genomic libraries: screening for expression of ribosomal RNA genes by large-insert library fluorescent in situ hybridization (LIL-FISH).</title>
        <authorList>
            <person name="Leveau J.H."/>
            <person name="Gerards S."/>
            <person name="de Boer W."/>
            <person name="van Veen J.A."/>
        </authorList>
    </citation>
    <scope>NUCLEOTIDE SEQUENCE [LARGE SCALE GENOMIC DNA]</scope>
    <source>
        <strain evidence="7 8">Ter331</strain>
    </source>
</reference>
<keyword evidence="3 6" id="KW-0479">Metal-binding</keyword>
<dbReference type="InterPro" id="IPR005950">
    <property type="entry name" value="ModA"/>
</dbReference>
<keyword evidence="8" id="KW-1185">Reference proteome</keyword>
<name>G0AJV1_COLFT</name>
<reference evidence="7 8" key="5">
    <citation type="journal article" date="2011" name="ISME J.">
        <title>Dual transcriptional profiling of a bacterial/fungal confrontation: Collimonas fungivorans versus Aspergillus niger.</title>
        <authorList>
            <person name="Mela F."/>
            <person name="Fritsche K."/>
            <person name="de Boer W."/>
            <person name="van Veen J.A."/>
            <person name="de Graaff L.H."/>
            <person name="van den Berg M."/>
            <person name="Leveau J.H."/>
        </authorList>
    </citation>
    <scope>NUCLEOTIDE SEQUENCE [LARGE SCALE GENOMIC DNA]</scope>
    <source>
        <strain evidence="7 8">Ter331</strain>
    </source>
</reference>
<reference evidence="7 8" key="3">
    <citation type="journal article" date="2008" name="FEMS Microbiol. Ecol.">
        <title>Identification and characterization of genes underlying chitinolysis in Collimonas fungivorans Ter331.</title>
        <authorList>
            <person name="Fritsche K."/>
            <person name="de Boer W."/>
            <person name="Gerards S."/>
            <person name="van den Berg M."/>
            <person name="van Veen J.A."/>
            <person name="Leveau J.H."/>
        </authorList>
    </citation>
    <scope>NUCLEOTIDE SEQUENCE [LARGE SCALE GENOMIC DNA]</scope>
    <source>
        <strain evidence="7 8">Ter331</strain>
    </source>
</reference>
<reference evidence="8" key="6">
    <citation type="submission" date="2011-05" db="EMBL/GenBank/DDBJ databases">
        <title>Complete sequence of Collimonas fungivorans Ter331.</title>
        <authorList>
            <person name="Leveau J.H."/>
        </authorList>
    </citation>
    <scope>NUCLEOTIDE SEQUENCE [LARGE SCALE GENOMIC DNA]</scope>
    <source>
        <strain evidence="8">Ter331</strain>
    </source>
</reference>
<evidence type="ECO:0000256" key="3">
    <source>
        <dbReference type="ARBA" id="ARBA00022723"/>
    </source>
</evidence>
<reference evidence="7 8" key="2">
    <citation type="journal article" date="2006" name="J. Microbiol. Methods">
        <title>Genomic flank-sequencing of plasposon insertion sites for rapid identification of functional genes.</title>
        <authorList>
            <person name="Leveau J.H."/>
            <person name="Gerards S."/>
            <person name="Fritsche K."/>
            <person name="Zondag G."/>
            <person name="van Veen J.A."/>
        </authorList>
    </citation>
    <scope>NUCLEOTIDE SEQUENCE [LARGE SCALE GENOMIC DNA]</scope>
    <source>
        <strain evidence="7 8">Ter331</strain>
    </source>
</reference>
<dbReference type="PIRSF" id="PIRSF004846">
    <property type="entry name" value="ModA"/>
    <property type="match status" value="1"/>
</dbReference>
<comment type="subunit">
    <text evidence="5">The complex is composed of two ATP-binding proteins (ModC), two transmembrane proteins (ModB) and a solute-binding protein (ModA).</text>
</comment>
<gene>
    <name evidence="7" type="primary">modA</name>
    <name evidence="7" type="ordered locus">CFU_1564</name>
</gene>
<protein>
    <submittedName>
        <fullName evidence="7">Molybdenum ABC transporter, periplasmic molybdenum-binding protein</fullName>
    </submittedName>
</protein>
<keyword evidence="4" id="KW-0732">Signal</keyword>
<evidence type="ECO:0000256" key="5">
    <source>
        <dbReference type="ARBA" id="ARBA00062515"/>
    </source>
</evidence>
<accession>G0AJV1</accession>
<dbReference type="Proteomes" id="UP000008392">
    <property type="component" value="Chromosome"/>
</dbReference>
<evidence type="ECO:0000256" key="4">
    <source>
        <dbReference type="ARBA" id="ARBA00022729"/>
    </source>
</evidence>
<dbReference type="Pfam" id="PF13531">
    <property type="entry name" value="SBP_bac_11"/>
    <property type="match status" value="1"/>
</dbReference>
<dbReference type="SUPFAM" id="SSF53850">
    <property type="entry name" value="Periplasmic binding protein-like II"/>
    <property type="match status" value="1"/>
</dbReference>
<dbReference type="EMBL" id="CP002745">
    <property type="protein sequence ID" value="AEK61396.1"/>
    <property type="molecule type" value="Genomic_DNA"/>
</dbReference>
<dbReference type="GO" id="GO:1901359">
    <property type="term" value="F:tungstate binding"/>
    <property type="evidence" value="ECO:0007669"/>
    <property type="project" value="UniProtKB-ARBA"/>
</dbReference>
<dbReference type="GO" id="GO:0015689">
    <property type="term" value="P:molybdate ion transport"/>
    <property type="evidence" value="ECO:0007669"/>
    <property type="project" value="InterPro"/>
</dbReference>
<evidence type="ECO:0000256" key="6">
    <source>
        <dbReference type="PIRSR" id="PIRSR004846-1"/>
    </source>
</evidence>
<dbReference type="PANTHER" id="PTHR30632">
    <property type="entry name" value="MOLYBDATE-BINDING PERIPLASMIC PROTEIN"/>
    <property type="match status" value="1"/>
</dbReference>
<dbReference type="InterPro" id="IPR050682">
    <property type="entry name" value="ModA/WtpA"/>
</dbReference>
<dbReference type="NCBIfam" id="TIGR01256">
    <property type="entry name" value="modA"/>
    <property type="match status" value="1"/>
</dbReference>
<comment type="similarity">
    <text evidence="1">Belongs to the bacterial solute-binding protein ModA family.</text>
</comment>
<feature type="binding site" evidence="6">
    <location>
        <position position="206"/>
    </location>
    <ligand>
        <name>molybdate</name>
        <dbReference type="ChEBI" id="CHEBI:36264"/>
    </ligand>
</feature>
<dbReference type="FunFam" id="3.40.190.10:FF:000035">
    <property type="entry name" value="Molybdate ABC transporter substrate-binding protein"/>
    <property type="match status" value="1"/>
</dbReference>
<proteinExistence type="inferred from homology"/>
<feature type="binding site" evidence="6">
    <location>
        <position position="69"/>
    </location>
    <ligand>
        <name>molybdate</name>
        <dbReference type="ChEBI" id="CHEBI:36264"/>
    </ligand>
</feature>
<dbReference type="HOGENOM" id="CLU_065520_3_1_4"/>
<dbReference type="PANTHER" id="PTHR30632:SF0">
    <property type="entry name" value="SULFATE-BINDING PROTEIN"/>
    <property type="match status" value="1"/>
</dbReference>
<organism evidence="7 8">
    <name type="scientific">Collimonas fungivorans (strain Ter331)</name>
    <dbReference type="NCBI Taxonomy" id="1005048"/>
    <lineage>
        <taxon>Bacteria</taxon>
        <taxon>Pseudomonadati</taxon>
        <taxon>Pseudomonadota</taxon>
        <taxon>Betaproteobacteria</taxon>
        <taxon>Burkholderiales</taxon>
        <taxon>Oxalobacteraceae</taxon>
        <taxon>Collimonas</taxon>
    </lineage>
</organism>
<evidence type="ECO:0000313" key="7">
    <source>
        <dbReference type="EMBL" id="AEK61396.1"/>
    </source>
</evidence>
<dbReference type="eggNOG" id="COG0725">
    <property type="taxonomic scope" value="Bacteria"/>
</dbReference>
<feature type="binding site" evidence="6">
    <location>
        <position position="97"/>
    </location>
    <ligand>
        <name>molybdate</name>
        <dbReference type="ChEBI" id="CHEBI:36264"/>
    </ligand>
</feature>
<dbReference type="AlphaFoldDB" id="G0AJV1"/>
<keyword evidence="2 6" id="KW-0500">Molybdenum</keyword>
<dbReference type="KEGG" id="cfu:CFU_1564"/>
<evidence type="ECO:0000256" key="1">
    <source>
        <dbReference type="ARBA" id="ARBA00009175"/>
    </source>
</evidence>
<dbReference type="Gene3D" id="3.40.190.10">
    <property type="entry name" value="Periplasmic binding protein-like II"/>
    <property type="match status" value="2"/>
</dbReference>
<dbReference type="GO" id="GO:0046872">
    <property type="term" value="F:metal ion binding"/>
    <property type="evidence" value="ECO:0007669"/>
    <property type="project" value="UniProtKB-KW"/>
</dbReference>
<dbReference type="GO" id="GO:0030973">
    <property type="term" value="F:molybdate ion binding"/>
    <property type="evidence" value="ECO:0007669"/>
    <property type="project" value="UniProtKB-ARBA"/>
</dbReference>
<evidence type="ECO:0000313" key="8">
    <source>
        <dbReference type="Proteomes" id="UP000008392"/>
    </source>
</evidence>
<reference evidence="7 8" key="4">
    <citation type="journal article" date="2010" name="Environ. Microbiol.">
        <title>The bacterial genus Collimonas: mycophagy, weathering and other adaptive solutions to life in oligotrophic soil environments.</title>
        <authorList>
            <person name="Leveau J.H."/>
            <person name="Uroz S."/>
            <person name="de Boer W."/>
        </authorList>
    </citation>
    <scope>NUCLEOTIDE SEQUENCE [LARGE SCALE GENOMIC DNA]</scope>
    <source>
        <strain evidence="7 8">Ter331</strain>
    </source>
</reference>
<sequence length="287" mass="30816">MTCAISCHIFRCCQNLPPACYLPPRRYSMLRRCNYSIKRLILASALPLMLLLSTSTVHAADLVVSAAASLTNAFKDLGQAFEAQNPDTKVILNFAASDVLLQQIIKGAPADVFASADQEAMNKAEAEKAVLAASRKNFANNQIVLIVPADSQLRIQQLQDLAQPAVKRVAYGNPASVPVGRYTKAALEHANLWDVVAAKGVPAQNVRQSLDYVARGEVDAGFVFSTDAAIMPDKVKVALHVPSQTAVSYPIAVTSNTRQADMAAKFVAYVLSPAGQATLARYGFLKP</sequence>
<evidence type="ECO:0000256" key="2">
    <source>
        <dbReference type="ARBA" id="ARBA00022505"/>
    </source>
</evidence>